<dbReference type="EMBL" id="CP009122">
    <property type="protein sequence ID" value="AJA07576.1"/>
    <property type="molecule type" value="Genomic_DNA"/>
</dbReference>
<dbReference type="FunFam" id="3.90.1180.10:FF:000001">
    <property type="entry name" value="50S ribosomal protein L13"/>
    <property type="match status" value="1"/>
</dbReference>
<dbReference type="PANTHER" id="PTHR11545">
    <property type="entry name" value="RIBOSOMAL PROTEIN L13"/>
    <property type="match status" value="1"/>
</dbReference>
<comment type="similarity">
    <text evidence="1 6">Belongs to the universal ribosomal protein uL13 family.</text>
</comment>
<dbReference type="InterPro" id="IPR005822">
    <property type="entry name" value="Ribosomal_uL13"/>
</dbReference>
<sequence length="160" mass="17586">MMKALTKTTVSANASTVEKKWVLIDAEGLVVGRVASIIANILRGKHKPSFTPHVDCGDNVIVINAEKVAFTGKKLADKRYYKHTGYAGGIKETSPAKILEGRFPERVLEKAVERMIPRGPLGRQQMRNLRIFAGTEHPHEGQSPEVIDVASMNRKNKVGA</sequence>
<evidence type="ECO:0000313" key="7">
    <source>
        <dbReference type="EMBL" id="AJA07576.1"/>
    </source>
</evidence>
<protein>
    <recommendedName>
        <fullName evidence="5 6">Large ribosomal subunit protein uL13</fullName>
    </recommendedName>
</protein>
<proteinExistence type="inferred from homology"/>
<evidence type="ECO:0000256" key="2">
    <source>
        <dbReference type="ARBA" id="ARBA00011838"/>
    </source>
</evidence>
<dbReference type="InterPro" id="IPR036899">
    <property type="entry name" value="Ribosomal_uL13_sf"/>
</dbReference>
<keyword evidence="4 6" id="KW-0687">Ribonucleoprotein</keyword>
<organism evidence="7 8">
    <name type="scientific">Sphingopyxis fribergensis</name>
    <dbReference type="NCBI Taxonomy" id="1515612"/>
    <lineage>
        <taxon>Bacteria</taxon>
        <taxon>Pseudomonadati</taxon>
        <taxon>Pseudomonadota</taxon>
        <taxon>Alphaproteobacteria</taxon>
        <taxon>Sphingomonadales</taxon>
        <taxon>Sphingomonadaceae</taxon>
        <taxon>Sphingopyxis</taxon>
    </lineage>
</organism>
<evidence type="ECO:0000256" key="4">
    <source>
        <dbReference type="ARBA" id="ARBA00023274"/>
    </source>
</evidence>
<name>A0A0A7PBV5_9SPHN</name>
<dbReference type="GO" id="GO:0017148">
    <property type="term" value="P:negative regulation of translation"/>
    <property type="evidence" value="ECO:0007669"/>
    <property type="project" value="TreeGrafter"/>
</dbReference>
<dbReference type="HOGENOM" id="CLU_082184_2_0_5"/>
<comment type="subunit">
    <text evidence="2 6">Part of the 50S ribosomal subunit.</text>
</comment>
<reference evidence="7 8" key="1">
    <citation type="journal article" date="2015" name="Int. J. Syst. Evol. Microbiol.">
        <title>Description of Sphingopyxis fribergensis sp. nov. - a soil bacterium with the ability to degrade styrene and phenylacetic acid.</title>
        <authorList>
            <person name="Oelschlagel M."/>
            <person name="Ruckert C."/>
            <person name="Kalinowski J."/>
            <person name="Schmidt G."/>
            <person name="Schlomann M."/>
            <person name="Tischler D."/>
        </authorList>
    </citation>
    <scope>NUCLEOTIDE SEQUENCE [LARGE SCALE GENOMIC DNA]</scope>
    <source>
        <strain evidence="7 8">Kp5.2</strain>
    </source>
</reference>
<dbReference type="KEGG" id="sphk:SKP52_03235"/>
<dbReference type="PANTHER" id="PTHR11545:SF2">
    <property type="entry name" value="LARGE RIBOSOMAL SUBUNIT PROTEIN UL13M"/>
    <property type="match status" value="1"/>
</dbReference>
<dbReference type="Pfam" id="PF00572">
    <property type="entry name" value="Ribosomal_L13"/>
    <property type="match status" value="1"/>
</dbReference>
<dbReference type="CDD" id="cd00392">
    <property type="entry name" value="Ribosomal_L13"/>
    <property type="match status" value="1"/>
</dbReference>
<evidence type="ECO:0000256" key="6">
    <source>
        <dbReference type="HAMAP-Rule" id="MF_01366"/>
    </source>
</evidence>
<dbReference type="STRING" id="1515612.SKP52_03235"/>
<comment type="function">
    <text evidence="6">This protein is one of the early assembly proteins of the 50S ribosomal subunit, although it is not seen to bind rRNA by itself. It is important during the early stages of 50S assembly.</text>
</comment>
<dbReference type="GO" id="GO:0003735">
    <property type="term" value="F:structural constituent of ribosome"/>
    <property type="evidence" value="ECO:0007669"/>
    <property type="project" value="InterPro"/>
</dbReference>
<evidence type="ECO:0000256" key="1">
    <source>
        <dbReference type="ARBA" id="ARBA00006227"/>
    </source>
</evidence>
<dbReference type="PIRSF" id="PIRSF002181">
    <property type="entry name" value="Ribosomal_L13"/>
    <property type="match status" value="1"/>
</dbReference>
<dbReference type="Proteomes" id="UP000030907">
    <property type="component" value="Chromosome"/>
</dbReference>
<accession>A0A0A7PBV5</accession>
<dbReference type="AlphaFoldDB" id="A0A0A7PBV5"/>
<dbReference type="GO" id="GO:0022625">
    <property type="term" value="C:cytosolic large ribosomal subunit"/>
    <property type="evidence" value="ECO:0007669"/>
    <property type="project" value="TreeGrafter"/>
</dbReference>
<evidence type="ECO:0000256" key="3">
    <source>
        <dbReference type="ARBA" id="ARBA00022980"/>
    </source>
</evidence>
<evidence type="ECO:0000256" key="5">
    <source>
        <dbReference type="ARBA" id="ARBA00035201"/>
    </source>
</evidence>
<dbReference type="NCBIfam" id="TIGR01066">
    <property type="entry name" value="rplM_bact"/>
    <property type="match status" value="1"/>
</dbReference>
<dbReference type="GO" id="GO:0006412">
    <property type="term" value="P:translation"/>
    <property type="evidence" value="ECO:0007669"/>
    <property type="project" value="UniProtKB-UniRule"/>
</dbReference>
<dbReference type="GO" id="GO:0003729">
    <property type="term" value="F:mRNA binding"/>
    <property type="evidence" value="ECO:0007669"/>
    <property type="project" value="TreeGrafter"/>
</dbReference>
<dbReference type="InterPro" id="IPR005823">
    <property type="entry name" value="Ribosomal_uL13_bac-type"/>
</dbReference>
<gene>
    <name evidence="6 7" type="primary">rplM</name>
    <name evidence="7" type="ORF">SKP52_03235</name>
</gene>
<keyword evidence="3 6" id="KW-0689">Ribosomal protein</keyword>
<keyword evidence="8" id="KW-1185">Reference proteome</keyword>
<evidence type="ECO:0000313" key="8">
    <source>
        <dbReference type="Proteomes" id="UP000030907"/>
    </source>
</evidence>
<dbReference type="Gene3D" id="3.90.1180.10">
    <property type="entry name" value="Ribosomal protein L13"/>
    <property type="match status" value="1"/>
</dbReference>
<dbReference type="SUPFAM" id="SSF52161">
    <property type="entry name" value="Ribosomal protein L13"/>
    <property type="match status" value="1"/>
</dbReference>
<dbReference type="HAMAP" id="MF_01366">
    <property type="entry name" value="Ribosomal_uL13"/>
    <property type="match status" value="1"/>
</dbReference>